<dbReference type="Proteomes" id="UP000887560">
    <property type="component" value="Unplaced"/>
</dbReference>
<proteinExistence type="predicted"/>
<protein>
    <submittedName>
        <fullName evidence="3">Uncharacterized protein</fullName>
    </submittedName>
</protein>
<dbReference type="WBParaSite" id="scf7180000424758.g13936">
    <property type="protein sequence ID" value="scf7180000424758.g13936"/>
    <property type="gene ID" value="scf7180000424758.g13936"/>
</dbReference>
<organism evidence="2 3">
    <name type="scientific">Meloidogyne floridensis</name>
    <dbReference type="NCBI Taxonomy" id="298350"/>
    <lineage>
        <taxon>Eukaryota</taxon>
        <taxon>Metazoa</taxon>
        <taxon>Ecdysozoa</taxon>
        <taxon>Nematoda</taxon>
        <taxon>Chromadorea</taxon>
        <taxon>Rhabditida</taxon>
        <taxon>Tylenchina</taxon>
        <taxon>Tylenchomorpha</taxon>
        <taxon>Tylenchoidea</taxon>
        <taxon>Meloidogynidae</taxon>
        <taxon>Meloidogyninae</taxon>
        <taxon>Meloidogyne</taxon>
    </lineage>
</organism>
<feature type="region of interest" description="Disordered" evidence="1">
    <location>
        <begin position="1"/>
        <end position="120"/>
    </location>
</feature>
<name>A0A915PFT1_9BILA</name>
<accession>A0A915PFT1</accession>
<dbReference type="AlphaFoldDB" id="A0A915PFT1"/>
<evidence type="ECO:0000313" key="2">
    <source>
        <dbReference type="Proteomes" id="UP000887560"/>
    </source>
</evidence>
<evidence type="ECO:0000256" key="1">
    <source>
        <dbReference type="SAM" id="MobiDB-lite"/>
    </source>
</evidence>
<evidence type="ECO:0000313" key="3">
    <source>
        <dbReference type="WBParaSite" id="scf7180000424758.g13936"/>
    </source>
</evidence>
<feature type="compositionally biased region" description="Basic and acidic residues" evidence="1">
    <location>
        <begin position="40"/>
        <end position="56"/>
    </location>
</feature>
<keyword evidence="2" id="KW-1185">Reference proteome</keyword>
<sequence>MAAYSPFASCITFTPSSTTRRSRGTRPYGDGYRGGADYGEIDRDADRDRFFRDRVSYAEMPNGGRKTEEVRTGESGQVTPRPRPIIEERKPTPTKTPPKKPTPKSTPSPKILPSPVEEMDIPAPIPVQAVERELRGSRQSLATVLSRRSESPQRAQHAFYRPVTSDPLEEIDIPMPIPIDTRTGDARHLLGEAEHPLEKVVETPEAKRAQHMFIRPGFDNIPAYN</sequence>
<feature type="compositionally biased region" description="Pro residues" evidence="1">
    <location>
        <begin position="103"/>
        <end position="112"/>
    </location>
</feature>
<feature type="compositionally biased region" description="Low complexity" evidence="1">
    <location>
        <begin position="14"/>
        <end position="30"/>
    </location>
</feature>
<reference evidence="3" key="1">
    <citation type="submission" date="2022-11" db="UniProtKB">
        <authorList>
            <consortium name="WormBaseParasite"/>
        </authorList>
    </citation>
    <scope>IDENTIFICATION</scope>
</reference>